<dbReference type="CDD" id="cd05466">
    <property type="entry name" value="PBP2_LTTR_substrate"/>
    <property type="match status" value="1"/>
</dbReference>
<proteinExistence type="inferred from homology"/>
<dbReference type="InterPro" id="IPR036388">
    <property type="entry name" value="WH-like_DNA-bd_sf"/>
</dbReference>
<evidence type="ECO:0000313" key="7">
    <source>
        <dbReference type="Proteomes" id="UP000003671"/>
    </source>
</evidence>
<evidence type="ECO:0000256" key="2">
    <source>
        <dbReference type="ARBA" id="ARBA00023015"/>
    </source>
</evidence>
<reference evidence="6" key="1">
    <citation type="submission" date="2009-09" db="EMBL/GenBank/DDBJ databases">
        <authorList>
            <person name="Weinstock G."/>
            <person name="Sodergren E."/>
            <person name="Clifton S."/>
            <person name="Fulton L."/>
            <person name="Fulton B."/>
            <person name="Courtney L."/>
            <person name="Fronick C."/>
            <person name="Harrison M."/>
            <person name="Strong C."/>
            <person name="Farmer C."/>
            <person name="Delahaunty K."/>
            <person name="Markovic C."/>
            <person name="Hall O."/>
            <person name="Minx P."/>
            <person name="Tomlinson C."/>
            <person name="Mitreva M."/>
            <person name="Nelson J."/>
            <person name="Hou S."/>
            <person name="Wollam A."/>
            <person name="Pepin K.H."/>
            <person name="Johnson M."/>
            <person name="Bhonagiri V."/>
            <person name="Nash W.E."/>
            <person name="Warren W."/>
            <person name="Chinwalla A."/>
            <person name="Mardis E.R."/>
            <person name="Wilson R.K."/>
        </authorList>
    </citation>
    <scope>NUCLEOTIDE SEQUENCE [LARGE SCALE GENOMIC DNA]</scope>
    <source>
        <strain evidence="6">DSM 20544</strain>
    </source>
</reference>
<dbReference type="Gene3D" id="1.10.10.10">
    <property type="entry name" value="Winged helix-like DNA-binding domain superfamily/Winged helix DNA-binding domain"/>
    <property type="match status" value="1"/>
</dbReference>
<dbReference type="AlphaFoldDB" id="C9KNN5"/>
<dbReference type="Pfam" id="PF03466">
    <property type="entry name" value="LysR_substrate"/>
    <property type="match status" value="1"/>
</dbReference>
<dbReference type="PANTHER" id="PTHR30346:SF0">
    <property type="entry name" value="HCA OPERON TRANSCRIPTIONAL ACTIVATOR HCAR"/>
    <property type="match status" value="1"/>
</dbReference>
<keyword evidence="4" id="KW-0804">Transcription</keyword>
<dbReference type="InterPro" id="IPR000847">
    <property type="entry name" value="LysR_HTH_N"/>
</dbReference>
<feature type="domain" description="HTH lysR-type" evidence="5">
    <location>
        <begin position="12"/>
        <end position="69"/>
    </location>
</feature>
<name>C9KNN5_9FIRM</name>
<gene>
    <name evidence="6" type="ORF">MITSMUL_04725</name>
</gene>
<keyword evidence="3" id="KW-0238">DNA-binding</keyword>
<evidence type="ECO:0000259" key="5">
    <source>
        <dbReference type="PROSITE" id="PS50931"/>
    </source>
</evidence>
<keyword evidence="2" id="KW-0805">Transcription regulation</keyword>
<dbReference type="Pfam" id="PF00126">
    <property type="entry name" value="HTH_1"/>
    <property type="match status" value="1"/>
</dbReference>
<dbReference type="Gene3D" id="3.40.190.10">
    <property type="entry name" value="Periplasmic binding protein-like II"/>
    <property type="match status" value="2"/>
</dbReference>
<protein>
    <submittedName>
        <fullName evidence="6">Transcriptional regulator, LysR family</fullName>
    </submittedName>
</protein>
<organism evidence="6 7">
    <name type="scientific">Mitsuokella multacida DSM 20544</name>
    <dbReference type="NCBI Taxonomy" id="500635"/>
    <lineage>
        <taxon>Bacteria</taxon>
        <taxon>Bacillati</taxon>
        <taxon>Bacillota</taxon>
        <taxon>Negativicutes</taxon>
        <taxon>Selenomonadales</taxon>
        <taxon>Selenomonadaceae</taxon>
        <taxon>Mitsuokella</taxon>
    </lineage>
</organism>
<comment type="caution">
    <text evidence="6">The sequence shown here is derived from an EMBL/GenBank/DDBJ whole genome shotgun (WGS) entry which is preliminary data.</text>
</comment>
<keyword evidence="7" id="KW-1185">Reference proteome</keyword>
<dbReference type="SUPFAM" id="SSF46785">
    <property type="entry name" value="Winged helix' DNA-binding domain"/>
    <property type="match status" value="1"/>
</dbReference>
<evidence type="ECO:0000256" key="4">
    <source>
        <dbReference type="ARBA" id="ARBA00023163"/>
    </source>
</evidence>
<dbReference type="HOGENOM" id="CLU_039613_32_2_9"/>
<dbReference type="eggNOG" id="COG0583">
    <property type="taxonomic scope" value="Bacteria"/>
</dbReference>
<dbReference type="FunFam" id="1.10.10.10:FF:000001">
    <property type="entry name" value="LysR family transcriptional regulator"/>
    <property type="match status" value="1"/>
</dbReference>
<dbReference type="EMBL" id="ABWK02000017">
    <property type="protein sequence ID" value="EEX68659.1"/>
    <property type="molecule type" value="Genomic_DNA"/>
</dbReference>
<evidence type="ECO:0000313" key="6">
    <source>
        <dbReference type="EMBL" id="EEX68659.1"/>
    </source>
</evidence>
<dbReference type="GO" id="GO:0003700">
    <property type="term" value="F:DNA-binding transcription factor activity"/>
    <property type="evidence" value="ECO:0007669"/>
    <property type="project" value="InterPro"/>
</dbReference>
<sequence length="321" mass="36631">MDKITKGGENKMTLNQLRYVVEAASSGSITEAAQRLFITQPSLTAAIHALEEELGITIFRRTNKGITLTVKGEEFLAYARQMLEQEAMIRERYGKKRAKKQLFCVSSQHYSFAVEAFVDLLREYKGKEYEFHMRETETYKILEDVGGLRSEVGVLYLNPANETIVRRAILDHGLRFTPLYRAEPHVFISKKNPLAKKDAIRLEDLADYPRLSYEQGSHNAFYYAEEIQSTLPVRKDIIVTDRATLFNLLIGLDGYTISSGIINEELNGEEIIARPLLVDDFMEIGYLTHAHIKLSRYAGRYIEKLCERIGSAVHADGRQAR</sequence>
<accession>C9KNN5</accession>
<dbReference type="SUPFAM" id="SSF53850">
    <property type="entry name" value="Periplasmic binding protein-like II"/>
    <property type="match status" value="1"/>
</dbReference>
<dbReference type="GO" id="GO:0003677">
    <property type="term" value="F:DNA binding"/>
    <property type="evidence" value="ECO:0007669"/>
    <property type="project" value="UniProtKB-KW"/>
</dbReference>
<evidence type="ECO:0000256" key="3">
    <source>
        <dbReference type="ARBA" id="ARBA00023125"/>
    </source>
</evidence>
<dbReference type="GO" id="GO:0032993">
    <property type="term" value="C:protein-DNA complex"/>
    <property type="evidence" value="ECO:0007669"/>
    <property type="project" value="TreeGrafter"/>
</dbReference>
<dbReference type="GeneID" id="93481721"/>
<dbReference type="Proteomes" id="UP000003671">
    <property type="component" value="Unassembled WGS sequence"/>
</dbReference>
<evidence type="ECO:0000256" key="1">
    <source>
        <dbReference type="ARBA" id="ARBA00009437"/>
    </source>
</evidence>
<comment type="similarity">
    <text evidence="1">Belongs to the LysR transcriptional regulatory family.</text>
</comment>
<dbReference type="RefSeq" id="WP_005841539.1">
    <property type="nucleotide sequence ID" value="NZ_GG697142.2"/>
</dbReference>
<dbReference type="PROSITE" id="PS50931">
    <property type="entry name" value="HTH_LYSR"/>
    <property type="match status" value="1"/>
</dbReference>
<dbReference type="PATRIC" id="fig|500635.8.peg.1434"/>
<dbReference type="InterPro" id="IPR005119">
    <property type="entry name" value="LysR_subst-bd"/>
</dbReference>
<dbReference type="STRING" id="500635.MITSMUL_04725"/>
<dbReference type="InterPro" id="IPR036390">
    <property type="entry name" value="WH_DNA-bd_sf"/>
</dbReference>
<dbReference type="PRINTS" id="PR00039">
    <property type="entry name" value="HTHLYSR"/>
</dbReference>
<dbReference type="PANTHER" id="PTHR30346">
    <property type="entry name" value="TRANSCRIPTIONAL DUAL REGULATOR HCAR-RELATED"/>
    <property type="match status" value="1"/>
</dbReference>